<gene>
    <name evidence="2" type="ORF">HNP84_003379</name>
</gene>
<evidence type="ECO:0000313" key="2">
    <source>
        <dbReference type="EMBL" id="MBB5133653.1"/>
    </source>
</evidence>
<accession>A0A840P6W4</accession>
<proteinExistence type="predicted"/>
<dbReference type="InterPro" id="IPR027417">
    <property type="entry name" value="P-loop_NTPase"/>
</dbReference>
<name>A0A840P6W4_9ACTN</name>
<dbReference type="Pfam" id="PF13671">
    <property type="entry name" value="AAA_33"/>
    <property type="match status" value="1"/>
</dbReference>
<feature type="region of interest" description="Disordered" evidence="1">
    <location>
        <begin position="183"/>
        <end position="205"/>
    </location>
</feature>
<feature type="compositionally biased region" description="Pro residues" evidence="1">
    <location>
        <begin position="192"/>
        <end position="205"/>
    </location>
</feature>
<dbReference type="GO" id="GO:0016301">
    <property type="term" value="F:kinase activity"/>
    <property type="evidence" value="ECO:0007669"/>
    <property type="project" value="UniProtKB-KW"/>
</dbReference>
<reference evidence="2 3" key="1">
    <citation type="submission" date="2020-08" db="EMBL/GenBank/DDBJ databases">
        <title>Genomic Encyclopedia of Type Strains, Phase IV (KMG-IV): sequencing the most valuable type-strain genomes for metagenomic binning, comparative biology and taxonomic classification.</title>
        <authorList>
            <person name="Goeker M."/>
        </authorList>
    </citation>
    <scope>NUCLEOTIDE SEQUENCE [LARGE SCALE GENOMIC DNA]</scope>
    <source>
        <strain evidence="2 3">DSM 45615</strain>
    </source>
</reference>
<organism evidence="2 3">
    <name type="scientific">Thermocatellispora tengchongensis</name>
    <dbReference type="NCBI Taxonomy" id="1073253"/>
    <lineage>
        <taxon>Bacteria</taxon>
        <taxon>Bacillati</taxon>
        <taxon>Actinomycetota</taxon>
        <taxon>Actinomycetes</taxon>
        <taxon>Streptosporangiales</taxon>
        <taxon>Streptosporangiaceae</taxon>
        <taxon>Thermocatellispora</taxon>
    </lineage>
</organism>
<dbReference type="Gene3D" id="3.40.50.300">
    <property type="entry name" value="P-loop containing nucleotide triphosphate hydrolases"/>
    <property type="match status" value="1"/>
</dbReference>
<keyword evidence="2" id="KW-0808">Transferase</keyword>
<dbReference type="EMBL" id="JACHGN010000006">
    <property type="protein sequence ID" value="MBB5133653.1"/>
    <property type="molecule type" value="Genomic_DNA"/>
</dbReference>
<dbReference type="SUPFAM" id="SSF52540">
    <property type="entry name" value="P-loop containing nucleoside triphosphate hydrolases"/>
    <property type="match status" value="1"/>
</dbReference>
<dbReference type="RefSeq" id="WP_246518208.1">
    <property type="nucleotide sequence ID" value="NZ_BAABIX010000001.1"/>
</dbReference>
<sequence length="205" mass="21514">MTHDDHAVAPVVLLSGPPGAGKSTVARLVADAVAPSVHLHTDDFYHAIRQGYVAPFLPESRRQNETVMKVIAACAFTYAAGGYHVVADGVVGPWFAGPFRDEAAARSIPLHYVVLLPDLDTTLARAVARGPDALTDPGPVRLMHEQFADLGPYARHALDSTGLTPARTAEAVRRGIAEGRFLLPPGAEAAPAAPPTTGPGPARPR</sequence>
<comment type="caution">
    <text evidence="2">The sequence shown here is derived from an EMBL/GenBank/DDBJ whole genome shotgun (WGS) entry which is preliminary data.</text>
</comment>
<protein>
    <submittedName>
        <fullName evidence="2">Putative kinase</fullName>
    </submittedName>
</protein>
<evidence type="ECO:0000256" key="1">
    <source>
        <dbReference type="SAM" id="MobiDB-lite"/>
    </source>
</evidence>
<evidence type="ECO:0000313" key="3">
    <source>
        <dbReference type="Proteomes" id="UP000578449"/>
    </source>
</evidence>
<keyword evidence="2" id="KW-0418">Kinase</keyword>
<dbReference type="Proteomes" id="UP000578449">
    <property type="component" value="Unassembled WGS sequence"/>
</dbReference>
<dbReference type="AlphaFoldDB" id="A0A840P6W4"/>
<keyword evidence="3" id="KW-1185">Reference proteome</keyword>